<dbReference type="RefSeq" id="WP_172688509.1">
    <property type="nucleotide sequence ID" value="NZ_CP138358.1"/>
</dbReference>
<organism evidence="1">
    <name type="scientific">Pseudomonas putida</name>
    <name type="common">Arthrobacter siderocapsulatus</name>
    <dbReference type="NCBI Taxonomy" id="303"/>
    <lineage>
        <taxon>Bacteria</taxon>
        <taxon>Pseudomonadati</taxon>
        <taxon>Pseudomonadota</taxon>
        <taxon>Gammaproteobacteria</taxon>
        <taxon>Pseudomonadales</taxon>
        <taxon>Pseudomonadaceae</taxon>
        <taxon>Pseudomonas</taxon>
    </lineage>
</organism>
<protein>
    <submittedName>
        <fullName evidence="1">Uncharacterized protein</fullName>
    </submittedName>
</protein>
<accession>A0A2Z1CC52</accession>
<evidence type="ECO:0000313" key="1">
    <source>
        <dbReference type="EMBL" id="ALZ46097.1"/>
    </source>
</evidence>
<keyword evidence="1" id="KW-0614">Plasmid</keyword>
<name>A0A2Z1CC52_PSEPU</name>
<geneLocation type="plasmid" evidence="1">
    <name>p12969-DIM</name>
</geneLocation>
<proteinExistence type="predicted"/>
<dbReference type="AlphaFoldDB" id="A0A2Z1CC52"/>
<dbReference type="EMBL" id="KU130294">
    <property type="protein sequence ID" value="ALZ46097.1"/>
    <property type="molecule type" value="Genomic_DNA"/>
</dbReference>
<reference evidence="1" key="1">
    <citation type="journal article" date="2015" name="J. Antimicrob. Chemother.">
        <title>Genetic characterization of a novel blaDIM-2-carrying megaplasmid p12969-DIM from clinical Pseudomonas putida.</title>
        <authorList>
            <person name="Sun F."/>
            <person name="Zhou D."/>
            <person name="Wang Q."/>
            <person name="Feng J."/>
            <person name="Feng W."/>
            <person name="Luo W."/>
            <person name="Liu Y."/>
            <person name="Qiu X."/>
            <person name="Yin Z."/>
            <person name="Xia P."/>
        </authorList>
    </citation>
    <scope>NUCLEOTIDE SEQUENCE</scope>
    <source>
        <strain evidence="1">12969</strain>
        <plasmid evidence="1">p12969-DIM</plasmid>
    </source>
</reference>
<sequence>MIVDEIIEILQKLNPESYIFVELGSDLKPYCVGIQSIRVGKEPNTSDGTDVVYIRAYEIQVNGLQYLSAKALDDAEYYNRKEPEGYDKVIQIRDILKKAERSMKVMVQLGPDLSPYAVECTRVYEYDDVSLAHEDADYEACKSVAIRAYEIPEKFIKTVLN</sequence>